<evidence type="ECO:0000256" key="6">
    <source>
        <dbReference type="SAM" id="MobiDB-lite"/>
    </source>
</evidence>
<comment type="subcellular location">
    <subcellularLocation>
        <location evidence="1">Membrane</location>
        <topology evidence="1">Multi-pass membrane protein</topology>
    </subcellularLocation>
</comment>
<organism evidence="9 10">
    <name type="scientific">Macrophomina phaseolina (strain MS6)</name>
    <name type="common">Charcoal rot fungus</name>
    <dbReference type="NCBI Taxonomy" id="1126212"/>
    <lineage>
        <taxon>Eukaryota</taxon>
        <taxon>Fungi</taxon>
        <taxon>Dikarya</taxon>
        <taxon>Ascomycota</taxon>
        <taxon>Pezizomycotina</taxon>
        <taxon>Dothideomycetes</taxon>
        <taxon>Dothideomycetes incertae sedis</taxon>
        <taxon>Botryosphaeriales</taxon>
        <taxon>Botryosphaeriaceae</taxon>
        <taxon>Macrophomina</taxon>
    </lineage>
</organism>
<feature type="domain" description="Major facilitator superfamily (MFS) profile" evidence="8">
    <location>
        <begin position="26"/>
        <end position="249"/>
    </location>
</feature>
<evidence type="ECO:0000313" key="10">
    <source>
        <dbReference type="Proteomes" id="UP000007129"/>
    </source>
</evidence>
<dbReference type="SUPFAM" id="SSF103473">
    <property type="entry name" value="MFS general substrate transporter"/>
    <property type="match status" value="1"/>
</dbReference>
<dbReference type="Pfam" id="PF00083">
    <property type="entry name" value="Sugar_tr"/>
    <property type="match status" value="1"/>
</dbReference>
<dbReference type="HOGENOM" id="CLU_1115922_0_0_1"/>
<evidence type="ECO:0000313" key="9">
    <source>
        <dbReference type="EMBL" id="EKG19694.1"/>
    </source>
</evidence>
<feature type="transmembrane region" description="Helical" evidence="7">
    <location>
        <begin position="64"/>
        <end position="87"/>
    </location>
</feature>
<dbReference type="EMBL" id="AHHD01000156">
    <property type="protein sequence ID" value="EKG19694.1"/>
    <property type="molecule type" value="Genomic_DNA"/>
</dbReference>
<comment type="caution">
    <text evidence="9">The sequence shown here is derived from an EMBL/GenBank/DDBJ whole genome shotgun (WGS) entry which is preliminary data.</text>
</comment>
<evidence type="ECO:0000256" key="3">
    <source>
        <dbReference type="ARBA" id="ARBA00022692"/>
    </source>
</evidence>
<sequence length="249" mass="27034">MPADATLNNLRVGWFQNWSIVRLNLILLLSMISSYATGFDGSMMNGLQSLETWQEFFHYPGPSLLGLLNAIQNVGQLVALPLCAIACDRYGRRATLLGGAFLMLIGVALQGGAQSTGMFIAARGLLGFGLAFNITAAPLLILELAYPSQRAPYQRRGSPSVRSAWPAAGRGECLPYFKPCQAFCNYYCAGASRNPLAGSSPKTGLSKRRISSLSTMPRATLKIPSSPSRWPRFEKHYGSRLKPLSQPTT</sequence>
<evidence type="ECO:0000259" key="8">
    <source>
        <dbReference type="PROSITE" id="PS50850"/>
    </source>
</evidence>
<keyword evidence="4 7" id="KW-1133">Transmembrane helix</keyword>
<gene>
    <name evidence="9" type="ORF">MPH_03005</name>
</gene>
<reference evidence="9 10" key="1">
    <citation type="journal article" date="2012" name="BMC Genomics">
        <title>Tools to kill: Genome of one of the most destructive plant pathogenic fungi Macrophomina phaseolina.</title>
        <authorList>
            <person name="Islam M.S."/>
            <person name="Haque M.S."/>
            <person name="Islam M.M."/>
            <person name="Emdad E.M."/>
            <person name="Halim A."/>
            <person name="Hossen Q.M.M."/>
            <person name="Hossain M.Z."/>
            <person name="Ahmed B."/>
            <person name="Rahim S."/>
            <person name="Rahman M.S."/>
            <person name="Alam M.M."/>
            <person name="Hou S."/>
            <person name="Wan X."/>
            <person name="Saito J.A."/>
            <person name="Alam M."/>
        </authorList>
    </citation>
    <scope>NUCLEOTIDE SEQUENCE [LARGE SCALE GENOMIC DNA]</scope>
    <source>
        <strain evidence="9 10">MS6</strain>
    </source>
</reference>
<feature type="transmembrane region" description="Helical" evidence="7">
    <location>
        <begin position="21"/>
        <end position="44"/>
    </location>
</feature>
<dbReference type="PANTHER" id="PTHR48022:SF64">
    <property type="entry name" value="MAJOR FACILITATOR SUPERFAMILY (MFS) PROFILE DOMAIN-CONTAINING PROTEIN"/>
    <property type="match status" value="1"/>
</dbReference>
<dbReference type="GO" id="GO:0005351">
    <property type="term" value="F:carbohydrate:proton symporter activity"/>
    <property type="evidence" value="ECO:0007669"/>
    <property type="project" value="TreeGrafter"/>
</dbReference>
<dbReference type="PANTHER" id="PTHR48022">
    <property type="entry name" value="PLASTIDIC GLUCOSE TRANSPORTER 4"/>
    <property type="match status" value="1"/>
</dbReference>
<dbReference type="OrthoDB" id="5427210at2759"/>
<dbReference type="Gene3D" id="1.20.1250.20">
    <property type="entry name" value="MFS general substrate transporter like domains"/>
    <property type="match status" value="1"/>
</dbReference>
<evidence type="ECO:0000256" key="7">
    <source>
        <dbReference type="SAM" id="Phobius"/>
    </source>
</evidence>
<dbReference type="PROSITE" id="PS50850">
    <property type="entry name" value="MFS"/>
    <property type="match status" value="1"/>
</dbReference>
<dbReference type="eggNOG" id="KOG0254">
    <property type="taxonomic scope" value="Eukaryota"/>
</dbReference>
<keyword evidence="3 7" id="KW-0812">Transmembrane</keyword>
<feature type="transmembrane region" description="Helical" evidence="7">
    <location>
        <begin position="94"/>
        <end position="113"/>
    </location>
</feature>
<dbReference type="InterPro" id="IPR050360">
    <property type="entry name" value="MFS_Sugar_Transporters"/>
</dbReference>
<feature type="region of interest" description="Disordered" evidence="6">
    <location>
        <begin position="220"/>
        <end position="249"/>
    </location>
</feature>
<dbReference type="AlphaFoldDB" id="K2SBA9"/>
<evidence type="ECO:0000256" key="2">
    <source>
        <dbReference type="ARBA" id="ARBA00010992"/>
    </source>
</evidence>
<comment type="similarity">
    <text evidence="2">Belongs to the major facilitator superfamily. Sugar transporter (TC 2.A.1.1) family.</text>
</comment>
<name>K2SBA9_MACPH</name>
<evidence type="ECO:0000256" key="4">
    <source>
        <dbReference type="ARBA" id="ARBA00022989"/>
    </source>
</evidence>
<dbReference type="InterPro" id="IPR020846">
    <property type="entry name" value="MFS_dom"/>
</dbReference>
<dbReference type="GO" id="GO:0016020">
    <property type="term" value="C:membrane"/>
    <property type="evidence" value="ECO:0007669"/>
    <property type="project" value="UniProtKB-SubCell"/>
</dbReference>
<feature type="transmembrane region" description="Helical" evidence="7">
    <location>
        <begin position="125"/>
        <end position="146"/>
    </location>
</feature>
<protein>
    <submittedName>
        <fullName evidence="9">General substrate transporter</fullName>
    </submittedName>
</protein>
<dbReference type="Proteomes" id="UP000007129">
    <property type="component" value="Unassembled WGS sequence"/>
</dbReference>
<dbReference type="InterPro" id="IPR036259">
    <property type="entry name" value="MFS_trans_sf"/>
</dbReference>
<dbReference type="InterPro" id="IPR005828">
    <property type="entry name" value="MFS_sugar_transport-like"/>
</dbReference>
<keyword evidence="5 7" id="KW-0472">Membrane</keyword>
<evidence type="ECO:0000256" key="1">
    <source>
        <dbReference type="ARBA" id="ARBA00004141"/>
    </source>
</evidence>
<evidence type="ECO:0000256" key="5">
    <source>
        <dbReference type="ARBA" id="ARBA00023136"/>
    </source>
</evidence>
<proteinExistence type="inferred from homology"/>
<accession>K2SBA9</accession>
<dbReference type="InParanoid" id="K2SBA9"/>
<dbReference type="VEuPathDB" id="FungiDB:MPH_03005"/>